<keyword evidence="8 9" id="KW-0413">Isomerase</keyword>
<dbReference type="InterPro" id="IPR044643">
    <property type="entry name" value="TrpF_fam"/>
</dbReference>
<dbReference type="InterPro" id="IPR001240">
    <property type="entry name" value="PRAI_dom"/>
</dbReference>
<evidence type="ECO:0000256" key="1">
    <source>
        <dbReference type="ARBA" id="ARBA00001164"/>
    </source>
</evidence>
<evidence type="ECO:0000256" key="4">
    <source>
        <dbReference type="ARBA" id="ARBA00022272"/>
    </source>
</evidence>
<evidence type="ECO:0000313" key="12">
    <source>
        <dbReference type="Proteomes" id="UP000324133"/>
    </source>
</evidence>
<dbReference type="GO" id="GO:0000162">
    <property type="term" value="P:L-tryptophan biosynthetic process"/>
    <property type="evidence" value="ECO:0007669"/>
    <property type="project" value="UniProtKB-UniRule"/>
</dbReference>
<keyword evidence="7 9" id="KW-0057">Aromatic amino acid biosynthesis</keyword>
<dbReference type="Pfam" id="PF00697">
    <property type="entry name" value="PRAI"/>
    <property type="match status" value="1"/>
</dbReference>
<dbReference type="PANTHER" id="PTHR42894:SF1">
    <property type="entry name" value="N-(5'-PHOSPHORIBOSYL)ANTHRANILATE ISOMERASE"/>
    <property type="match status" value="1"/>
</dbReference>
<dbReference type="InterPro" id="IPR011060">
    <property type="entry name" value="RibuloseP-bd_barrel"/>
</dbReference>
<dbReference type="OrthoDB" id="9786954at2"/>
<comment type="similarity">
    <text evidence="9">Belongs to the TrpF family.</text>
</comment>
<evidence type="ECO:0000313" key="11">
    <source>
        <dbReference type="EMBL" id="KAA3438895.1"/>
    </source>
</evidence>
<evidence type="ECO:0000256" key="7">
    <source>
        <dbReference type="ARBA" id="ARBA00023141"/>
    </source>
</evidence>
<dbReference type="SUPFAM" id="SSF51366">
    <property type="entry name" value="Ribulose-phoshate binding barrel"/>
    <property type="match status" value="1"/>
</dbReference>
<dbReference type="AlphaFoldDB" id="A0A5B6THV2"/>
<feature type="domain" description="N-(5'phosphoribosyl) anthranilate isomerase (PRAI)" evidence="10">
    <location>
        <begin position="4"/>
        <end position="202"/>
    </location>
</feature>
<gene>
    <name evidence="9" type="primary">trpF</name>
    <name evidence="11" type="ORF">FOA19_14125</name>
</gene>
<evidence type="ECO:0000256" key="2">
    <source>
        <dbReference type="ARBA" id="ARBA00004664"/>
    </source>
</evidence>
<dbReference type="InterPro" id="IPR013785">
    <property type="entry name" value="Aldolase_TIM"/>
</dbReference>
<evidence type="ECO:0000256" key="6">
    <source>
        <dbReference type="ARBA" id="ARBA00022822"/>
    </source>
</evidence>
<dbReference type="Proteomes" id="UP000324133">
    <property type="component" value="Unassembled WGS sequence"/>
</dbReference>
<comment type="catalytic activity">
    <reaction evidence="1 9">
        <text>N-(5-phospho-beta-D-ribosyl)anthranilate = 1-(2-carboxyphenylamino)-1-deoxy-D-ribulose 5-phosphate</text>
        <dbReference type="Rhea" id="RHEA:21540"/>
        <dbReference type="ChEBI" id="CHEBI:18277"/>
        <dbReference type="ChEBI" id="CHEBI:58613"/>
        <dbReference type="EC" id="5.3.1.24"/>
    </reaction>
</comment>
<reference evidence="11 12" key="1">
    <citation type="submission" date="2019-07" db="EMBL/GenBank/DDBJ databases">
        <title>Rufibacter sp. nov., isolated from lake sediment.</title>
        <authorList>
            <person name="Qu J.-H."/>
        </authorList>
    </citation>
    <scope>NUCLEOTIDE SEQUENCE [LARGE SCALE GENOMIC DNA]</scope>
    <source>
        <strain evidence="11 12">NBS58-1</strain>
    </source>
</reference>
<dbReference type="GO" id="GO:0004640">
    <property type="term" value="F:phosphoribosylanthranilate isomerase activity"/>
    <property type="evidence" value="ECO:0007669"/>
    <property type="project" value="UniProtKB-UniRule"/>
</dbReference>
<evidence type="ECO:0000256" key="3">
    <source>
        <dbReference type="ARBA" id="ARBA00012572"/>
    </source>
</evidence>
<proteinExistence type="inferred from homology"/>
<comment type="caution">
    <text evidence="11">The sequence shown here is derived from an EMBL/GenBank/DDBJ whole genome shotgun (WGS) entry which is preliminary data.</text>
</comment>
<dbReference type="EC" id="5.3.1.24" evidence="3 9"/>
<keyword evidence="6 9" id="KW-0822">Tryptophan biosynthesis</keyword>
<dbReference type="HAMAP" id="MF_00135">
    <property type="entry name" value="PRAI"/>
    <property type="match status" value="1"/>
</dbReference>
<sequence>MKIKVCGMKYSENIQELMVLQPDYVGFIFYEKSPRYFNTQWAVFSSVFPKETKKVGVFVDEDPSAILQKVTELGLEMVQLHGHESPQVCAELKSAGLIVMKAFRVGADFDFGQLEPYAGTCDYFLFDASGASPGGNGVRFNWDLLQNYHLDVPFFLSGGIDLEHIEEIKALQLSNLHGLDLNSKFEIQPGLKDINRLKQFIQEVKA</sequence>
<accession>A0A5B6THV2</accession>
<dbReference type="EMBL" id="VKKY01000002">
    <property type="protein sequence ID" value="KAA3438895.1"/>
    <property type="molecule type" value="Genomic_DNA"/>
</dbReference>
<name>A0A5B6THV2_9BACT</name>
<keyword evidence="5 9" id="KW-0028">Amino-acid biosynthesis</keyword>
<evidence type="ECO:0000256" key="9">
    <source>
        <dbReference type="HAMAP-Rule" id="MF_00135"/>
    </source>
</evidence>
<dbReference type="CDD" id="cd00405">
    <property type="entry name" value="PRAI"/>
    <property type="match status" value="1"/>
</dbReference>
<evidence type="ECO:0000256" key="5">
    <source>
        <dbReference type="ARBA" id="ARBA00022605"/>
    </source>
</evidence>
<dbReference type="UniPathway" id="UPA00035">
    <property type="reaction ID" value="UER00042"/>
</dbReference>
<dbReference type="PANTHER" id="PTHR42894">
    <property type="entry name" value="N-(5'-PHOSPHORIBOSYL)ANTHRANILATE ISOMERASE"/>
    <property type="match status" value="1"/>
</dbReference>
<keyword evidence="12" id="KW-1185">Reference proteome</keyword>
<evidence type="ECO:0000259" key="10">
    <source>
        <dbReference type="Pfam" id="PF00697"/>
    </source>
</evidence>
<comment type="pathway">
    <text evidence="2 9">Amino-acid biosynthesis; L-tryptophan biosynthesis; L-tryptophan from chorismate: step 3/5.</text>
</comment>
<organism evidence="11 12">
    <name type="scientific">Rufibacter hautae</name>
    <dbReference type="NCBI Taxonomy" id="2595005"/>
    <lineage>
        <taxon>Bacteria</taxon>
        <taxon>Pseudomonadati</taxon>
        <taxon>Bacteroidota</taxon>
        <taxon>Cytophagia</taxon>
        <taxon>Cytophagales</taxon>
        <taxon>Hymenobacteraceae</taxon>
        <taxon>Rufibacter</taxon>
    </lineage>
</organism>
<evidence type="ECO:0000256" key="8">
    <source>
        <dbReference type="ARBA" id="ARBA00023235"/>
    </source>
</evidence>
<protein>
    <recommendedName>
        <fullName evidence="4 9">N-(5'-phosphoribosyl)anthranilate isomerase</fullName>
        <shortName evidence="9">PRAI</shortName>
        <ecNumber evidence="3 9">5.3.1.24</ecNumber>
    </recommendedName>
</protein>
<dbReference type="Gene3D" id="3.20.20.70">
    <property type="entry name" value="Aldolase class I"/>
    <property type="match status" value="1"/>
</dbReference>